<evidence type="ECO:0000313" key="1">
    <source>
        <dbReference type="EMBL" id="RNA37774.1"/>
    </source>
</evidence>
<dbReference type="EMBL" id="REGN01000982">
    <property type="protein sequence ID" value="RNA37774.1"/>
    <property type="molecule type" value="Genomic_DNA"/>
</dbReference>
<name>A0A3M7SPJ8_BRAPC</name>
<evidence type="ECO:0000313" key="2">
    <source>
        <dbReference type="Proteomes" id="UP000276133"/>
    </source>
</evidence>
<keyword evidence="2" id="KW-1185">Reference proteome</keyword>
<dbReference type="Proteomes" id="UP000276133">
    <property type="component" value="Unassembled WGS sequence"/>
</dbReference>
<protein>
    <submittedName>
        <fullName evidence="1">Uncharacterized protein</fullName>
    </submittedName>
</protein>
<gene>
    <name evidence="1" type="ORF">BpHYR1_023958</name>
</gene>
<organism evidence="1 2">
    <name type="scientific">Brachionus plicatilis</name>
    <name type="common">Marine rotifer</name>
    <name type="synonym">Brachionus muelleri</name>
    <dbReference type="NCBI Taxonomy" id="10195"/>
    <lineage>
        <taxon>Eukaryota</taxon>
        <taxon>Metazoa</taxon>
        <taxon>Spiralia</taxon>
        <taxon>Gnathifera</taxon>
        <taxon>Rotifera</taxon>
        <taxon>Eurotatoria</taxon>
        <taxon>Monogononta</taxon>
        <taxon>Pseudotrocha</taxon>
        <taxon>Ploima</taxon>
        <taxon>Brachionidae</taxon>
        <taxon>Brachionus</taxon>
    </lineage>
</organism>
<proteinExistence type="predicted"/>
<sequence>MWLNLVRVFDHRGQGIPFIDSPVRKGISPLHTFGFGLIRQSPRVPPDSSSRPRLGNINEEIFRDGIRPNLGGTKSESADTFCITIFRLIVKNICSLFQNSQCRFCYDCQKFILHNYFAQILQISAVDVYYFIN</sequence>
<comment type="caution">
    <text evidence="1">The sequence shown here is derived from an EMBL/GenBank/DDBJ whole genome shotgun (WGS) entry which is preliminary data.</text>
</comment>
<reference evidence="1 2" key="1">
    <citation type="journal article" date="2018" name="Sci. Rep.">
        <title>Genomic signatures of local adaptation to the degree of environmental predictability in rotifers.</title>
        <authorList>
            <person name="Franch-Gras L."/>
            <person name="Hahn C."/>
            <person name="Garcia-Roger E.M."/>
            <person name="Carmona M.J."/>
            <person name="Serra M."/>
            <person name="Gomez A."/>
        </authorList>
    </citation>
    <scope>NUCLEOTIDE SEQUENCE [LARGE SCALE GENOMIC DNA]</scope>
    <source>
        <strain evidence="1">HYR1</strain>
    </source>
</reference>
<dbReference type="AlphaFoldDB" id="A0A3M7SPJ8"/>
<accession>A0A3M7SPJ8</accession>